<proteinExistence type="predicted"/>
<name>A0A8J3EME0_9BACL</name>
<comment type="caution">
    <text evidence="1">The sequence shown here is derived from an EMBL/GenBank/DDBJ whole genome shotgun (WGS) entry which is preliminary data.</text>
</comment>
<dbReference type="InterPro" id="IPR006439">
    <property type="entry name" value="HAD-SF_hydro_IA"/>
</dbReference>
<dbReference type="InterPro" id="IPR023214">
    <property type="entry name" value="HAD_sf"/>
</dbReference>
<protein>
    <recommendedName>
        <fullName evidence="3">HAD family hydrolase</fullName>
    </recommendedName>
</protein>
<dbReference type="AlphaFoldDB" id="A0A8J3EME0"/>
<dbReference type="EMBL" id="BMFV01000022">
    <property type="protein sequence ID" value="GGH84477.1"/>
    <property type="molecule type" value="Genomic_DNA"/>
</dbReference>
<dbReference type="SFLD" id="SFLDG01129">
    <property type="entry name" value="C1.5:_HAD__Beta-PGM__Phosphata"/>
    <property type="match status" value="1"/>
</dbReference>
<gene>
    <name evidence="1" type="primary">yhcW</name>
    <name evidence="1" type="ORF">GCM10007096_27640</name>
</gene>
<dbReference type="InterPro" id="IPR023198">
    <property type="entry name" value="PGP-like_dom2"/>
</dbReference>
<dbReference type="Gene3D" id="1.10.150.240">
    <property type="entry name" value="Putative phosphatase, domain 2"/>
    <property type="match status" value="1"/>
</dbReference>
<evidence type="ECO:0000313" key="1">
    <source>
        <dbReference type="EMBL" id="GGH84477.1"/>
    </source>
</evidence>
<dbReference type="PANTHER" id="PTHR18901">
    <property type="entry name" value="2-DEOXYGLUCOSE-6-PHOSPHATE PHOSPHATASE 2"/>
    <property type="match status" value="1"/>
</dbReference>
<dbReference type="PRINTS" id="PR00413">
    <property type="entry name" value="HADHALOGNASE"/>
</dbReference>
<keyword evidence="2" id="KW-1185">Reference proteome</keyword>
<sequence length="221" mass="24616">MIKALVFDFDGLILDTETAIYKATQEIYKEYGAELPISIWANLAGTQDDGFDLTTHLAEQSGVTIDKEALLKDQRQRINAYIERETILPGVLPLLEMGKQLGLKIALATSSGNQWAKRHLKRLGIIDFFEAIIEADDVEKVKPDPELFTKAVEALQVKPDEAIAFEDSYHGMIAAKRAGLYCVVVPNEVTQSLDFSQADRQLKSLADITAEELIQAFSEKE</sequence>
<accession>A0A8J3EME0</accession>
<evidence type="ECO:0008006" key="3">
    <source>
        <dbReference type="Google" id="ProtNLM"/>
    </source>
</evidence>
<dbReference type="Pfam" id="PF13419">
    <property type="entry name" value="HAD_2"/>
    <property type="match status" value="1"/>
</dbReference>
<dbReference type="Proteomes" id="UP000656813">
    <property type="component" value="Unassembled WGS sequence"/>
</dbReference>
<dbReference type="SFLD" id="SFLDG01135">
    <property type="entry name" value="C1.5.6:_HAD__Beta-PGM__Phospha"/>
    <property type="match status" value="1"/>
</dbReference>
<dbReference type="SFLD" id="SFLDS00003">
    <property type="entry name" value="Haloacid_Dehalogenase"/>
    <property type="match status" value="1"/>
</dbReference>
<dbReference type="NCBIfam" id="TIGR01509">
    <property type="entry name" value="HAD-SF-IA-v3"/>
    <property type="match status" value="1"/>
</dbReference>
<reference evidence="1" key="1">
    <citation type="journal article" date="2014" name="Int. J. Syst. Evol. Microbiol.">
        <title>Complete genome sequence of Corynebacterium casei LMG S-19264T (=DSM 44701T), isolated from a smear-ripened cheese.</title>
        <authorList>
            <consortium name="US DOE Joint Genome Institute (JGI-PGF)"/>
            <person name="Walter F."/>
            <person name="Albersmeier A."/>
            <person name="Kalinowski J."/>
            <person name="Ruckert C."/>
        </authorList>
    </citation>
    <scope>NUCLEOTIDE SEQUENCE</scope>
    <source>
        <strain evidence="1">CGMCC 1.12777</strain>
    </source>
</reference>
<dbReference type="CDD" id="cd16423">
    <property type="entry name" value="HAD_BPGM-like"/>
    <property type="match status" value="1"/>
</dbReference>
<dbReference type="SUPFAM" id="SSF56784">
    <property type="entry name" value="HAD-like"/>
    <property type="match status" value="1"/>
</dbReference>
<dbReference type="RefSeq" id="WP_188497968.1">
    <property type="nucleotide sequence ID" value="NZ_BMFV01000022.1"/>
</dbReference>
<evidence type="ECO:0000313" key="2">
    <source>
        <dbReference type="Proteomes" id="UP000656813"/>
    </source>
</evidence>
<dbReference type="Gene3D" id="3.40.50.1000">
    <property type="entry name" value="HAD superfamily/HAD-like"/>
    <property type="match status" value="1"/>
</dbReference>
<dbReference type="PANTHER" id="PTHR18901:SF38">
    <property type="entry name" value="PSEUDOURIDINE-5'-PHOSPHATASE"/>
    <property type="match status" value="1"/>
</dbReference>
<organism evidence="1 2">
    <name type="scientific">Pullulanibacillus pueri</name>
    <dbReference type="NCBI Taxonomy" id="1437324"/>
    <lineage>
        <taxon>Bacteria</taxon>
        <taxon>Bacillati</taxon>
        <taxon>Bacillota</taxon>
        <taxon>Bacilli</taxon>
        <taxon>Bacillales</taxon>
        <taxon>Sporolactobacillaceae</taxon>
        <taxon>Pullulanibacillus</taxon>
    </lineage>
</organism>
<dbReference type="InterPro" id="IPR036412">
    <property type="entry name" value="HAD-like_sf"/>
</dbReference>
<reference evidence="1" key="2">
    <citation type="submission" date="2020-09" db="EMBL/GenBank/DDBJ databases">
        <authorList>
            <person name="Sun Q."/>
            <person name="Zhou Y."/>
        </authorList>
    </citation>
    <scope>NUCLEOTIDE SEQUENCE</scope>
    <source>
        <strain evidence="1">CGMCC 1.12777</strain>
    </source>
</reference>
<dbReference type="InterPro" id="IPR041492">
    <property type="entry name" value="HAD_2"/>
</dbReference>